<gene>
    <name evidence="1" type="ORF">B2A_00198</name>
</gene>
<proteinExistence type="predicted"/>
<dbReference type="InterPro" id="IPR016156">
    <property type="entry name" value="FAD/NAD-linked_Rdtase_dimer_sf"/>
</dbReference>
<name>T1CLP5_9ZZZZ</name>
<evidence type="ECO:0000313" key="1">
    <source>
        <dbReference type="EMBL" id="EQD69079.1"/>
    </source>
</evidence>
<comment type="caution">
    <text evidence="1">The sequence shown here is derived from an EMBL/GenBank/DDBJ whole genome shotgun (WGS) entry which is preliminary data.</text>
</comment>
<dbReference type="Gene3D" id="3.50.50.60">
    <property type="entry name" value="FAD/NAD(P)-binding domain"/>
    <property type="match status" value="1"/>
</dbReference>
<dbReference type="SUPFAM" id="SSF55424">
    <property type="entry name" value="FAD/NAD-linked reductases, dimerisation (C-terminal) domain"/>
    <property type="match status" value="1"/>
</dbReference>
<reference evidence="1" key="2">
    <citation type="journal article" date="2014" name="ISME J.">
        <title>Microbial stratification in low pH oxic and suboxic macroscopic growths along an acid mine drainage.</title>
        <authorList>
            <person name="Mendez-Garcia C."/>
            <person name="Mesa V."/>
            <person name="Sprenger R.R."/>
            <person name="Richter M."/>
            <person name="Diez M.S."/>
            <person name="Solano J."/>
            <person name="Bargiela R."/>
            <person name="Golyshina O.V."/>
            <person name="Manteca A."/>
            <person name="Ramos J.L."/>
            <person name="Gallego J.R."/>
            <person name="Llorente I."/>
            <person name="Martins Dos Santos V.A."/>
            <person name="Jensen O.N."/>
            <person name="Pelaez A.I."/>
            <person name="Sanchez J."/>
            <person name="Ferrer M."/>
        </authorList>
    </citation>
    <scope>NUCLEOTIDE SEQUENCE</scope>
</reference>
<dbReference type="EMBL" id="AUZZ01000137">
    <property type="protein sequence ID" value="EQD69079.1"/>
    <property type="molecule type" value="Genomic_DNA"/>
</dbReference>
<dbReference type="InterPro" id="IPR036188">
    <property type="entry name" value="FAD/NAD-bd_sf"/>
</dbReference>
<protein>
    <submittedName>
        <fullName evidence="1">Uncharacterized protein</fullName>
    </submittedName>
</protein>
<dbReference type="AlphaFoldDB" id="T1CLP5"/>
<feature type="non-terminal residue" evidence="1">
    <location>
        <position position="53"/>
    </location>
</feature>
<reference evidence="1" key="1">
    <citation type="submission" date="2013-08" db="EMBL/GenBank/DDBJ databases">
        <authorList>
            <person name="Mendez C."/>
            <person name="Richter M."/>
            <person name="Ferrer M."/>
            <person name="Sanchez J."/>
        </authorList>
    </citation>
    <scope>NUCLEOTIDE SEQUENCE</scope>
</reference>
<accession>T1CLP5</accession>
<sequence length="53" mass="5586">MPVIADDHKVYYPGAQPVQMRITGDTRTGQLLGVQMLGATTTGVAKRIDTAAA</sequence>
<organism evidence="1">
    <name type="scientific">mine drainage metagenome</name>
    <dbReference type="NCBI Taxonomy" id="410659"/>
    <lineage>
        <taxon>unclassified sequences</taxon>
        <taxon>metagenomes</taxon>
        <taxon>ecological metagenomes</taxon>
    </lineage>
</organism>